<sequence>MFNFIKKFFNIKNKNGIDSFAIKQTNEDILKRNNLLKQIALEEFEKSKFFRKDKKEWFLDYILNEKNILNNTILSVEEKRNLGINTRSKVSKETLDLFILENLDDNIFQSKHPKDFISDFYYRVHFKVNKIIELKRLNDIEVKELKYHITGIHKTCKWCIDKDNKKFKTNEILSLIDKNCLCDYNKSFFEPIILY</sequence>
<protein>
    <submittedName>
        <fullName evidence="1">Uncharacterized protein</fullName>
    </submittedName>
</protein>
<dbReference type="Proteomes" id="UP000308001">
    <property type="component" value="Unassembled WGS sequence"/>
</dbReference>
<evidence type="ECO:0000313" key="2">
    <source>
        <dbReference type="Proteomes" id="UP000308001"/>
    </source>
</evidence>
<dbReference type="RefSeq" id="WP_138142896.1">
    <property type="nucleotide sequence ID" value="NZ_VBUF01000003.1"/>
</dbReference>
<reference evidence="1 2" key="1">
    <citation type="submission" date="2019-05" db="EMBL/GenBank/DDBJ databases">
        <title>Arcobacter cibarius and Arcobacter thereius providing challenges in identification an antibiotic susceptibility and Quinolone resistance.</title>
        <authorList>
            <person name="Busch A."/>
            <person name="Hanel I."/>
            <person name="Hotzel H."/>
            <person name="Tomaso H."/>
        </authorList>
    </citation>
    <scope>NUCLEOTIDE SEQUENCE [LARGE SCALE GENOMIC DNA]</scope>
    <source>
        <strain evidence="1 2">17CS1191_2</strain>
    </source>
</reference>
<comment type="caution">
    <text evidence="1">The sequence shown here is derived from an EMBL/GenBank/DDBJ whole genome shotgun (WGS) entry which is preliminary data.</text>
</comment>
<accession>A0A5R9H6G2</accession>
<name>A0A5R9H6G2_9BACT</name>
<dbReference type="EMBL" id="VBUF01000003">
    <property type="protein sequence ID" value="TLS71986.1"/>
    <property type="molecule type" value="Genomic_DNA"/>
</dbReference>
<proteinExistence type="predicted"/>
<gene>
    <name evidence="1" type="ORF">FE246_06060</name>
</gene>
<dbReference type="AlphaFoldDB" id="A0A5R9H6G2"/>
<organism evidence="1 2">
    <name type="scientific">Aliarcobacter thereius</name>
    <dbReference type="NCBI Taxonomy" id="544718"/>
    <lineage>
        <taxon>Bacteria</taxon>
        <taxon>Pseudomonadati</taxon>
        <taxon>Campylobacterota</taxon>
        <taxon>Epsilonproteobacteria</taxon>
        <taxon>Campylobacterales</taxon>
        <taxon>Arcobacteraceae</taxon>
        <taxon>Aliarcobacter</taxon>
    </lineage>
</organism>
<evidence type="ECO:0000313" key="1">
    <source>
        <dbReference type="EMBL" id="TLS71986.1"/>
    </source>
</evidence>